<dbReference type="OrthoDB" id="9034298at2"/>
<evidence type="ECO:0000313" key="8">
    <source>
        <dbReference type="Proteomes" id="UP000198552"/>
    </source>
</evidence>
<dbReference type="Pfam" id="PF02653">
    <property type="entry name" value="BPD_transp_2"/>
    <property type="match status" value="1"/>
</dbReference>
<evidence type="ECO:0000256" key="5">
    <source>
        <dbReference type="ARBA" id="ARBA00023136"/>
    </source>
</evidence>
<dbReference type="AlphaFoldDB" id="A0A1G9T1S0"/>
<dbReference type="CDD" id="cd06581">
    <property type="entry name" value="TM_PBP1_LivM_like"/>
    <property type="match status" value="1"/>
</dbReference>
<dbReference type="InterPro" id="IPR001851">
    <property type="entry name" value="ABC_transp_permease"/>
</dbReference>
<feature type="transmembrane region" description="Helical" evidence="6">
    <location>
        <begin position="277"/>
        <end position="305"/>
    </location>
</feature>
<evidence type="ECO:0000256" key="1">
    <source>
        <dbReference type="ARBA" id="ARBA00004651"/>
    </source>
</evidence>
<keyword evidence="5 6" id="KW-0472">Membrane</keyword>
<feature type="transmembrane region" description="Helical" evidence="6">
    <location>
        <begin position="238"/>
        <end position="257"/>
    </location>
</feature>
<evidence type="ECO:0000256" key="4">
    <source>
        <dbReference type="ARBA" id="ARBA00022989"/>
    </source>
</evidence>
<keyword evidence="3 6" id="KW-0812">Transmembrane</keyword>
<dbReference type="STRING" id="1527607.SAMN05428957_105278"/>
<gene>
    <name evidence="7" type="ORF">SAMN05428957_105278</name>
</gene>
<dbReference type="InterPro" id="IPR043428">
    <property type="entry name" value="LivM-like"/>
</dbReference>
<organism evidence="7 8">
    <name type="scientific">Oryzisolibacter propanilivorax</name>
    <dbReference type="NCBI Taxonomy" id="1527607"/>
    <lineage>
        <taxon>Bacteria</taxon>
        <taxon>Pseudomonadati</taxon>
        <taxon>Pseudomonadota</taxon>
        <taxon>Betaproteobacteria</taxon>
        <taxon>Burkholderiales</taxon>
        <taxon>Comamonadaceae</taxon>
        <taxon>Oryzisolibacter</taxon>
    </lineage>
</organism>
<keyword evidence="2" id="KW-1003">Cell membrane</keyword>
<name>A0A1G9T1S0_9BURK</name>
<feature type="transmembrane region" description="Helical" evidence="6">
    <location>
        <begin position="30"/>
        <end position="47"/>
    </location>
</feature>
<dbReference type="PANTHER" id="PTHR30482:SF17">
    <property type="entry name" value="ABC TRANSPORTER ATP-BINDING PROTEIN"/>
    <property type="match status" value="1"/>
</dbReference>
<sequence>MTATLSSPSTSSAAPPPAVYRFHPLNVGRIAVWTLFALALLAAPHIFTSSLALTMLSQMGYVIVICLSYNILLGQGGMLSFGHAVYTGLGSFITIHAINLAGRGVLPIPLVLMPVVGGLAGAFFALLLGFVTTRKAGTTFAMITLGIGELVAAMALMFPEFFGGEGGITTDRVYGSGFLGITFGPAIQVYYLIAAYCFACTALMFAFTGTPLGRILNAVRDNPERVEFIGYNTQRVRWFAFTIAGFFAGVGGALAAINFEIVTGADSVSTVRSGGYLLFTFLGGAGFFFGPIIGAVLLVLASVLLSELSMAWLLYLGLIFLLMVMFAPGGIASLILMNLRVVRFGQWRALAWPYAALLASGLPALLGAAALVEMVYHLQLNAALGGELSFLGLTLDARGTAAWLGAGAVFAIGAVLFECSRRHFVRRWDAVQDEIERQLQRQGATP</sequence>
<feature type="transmembrane region" description="Helical" evidence="6">
    <location>
        <begin position="138"/>
        <end position="158"/>
    </location>
</feature>
<feature type="transmembrane region" description="Helical" evidence="6">
    <location>
        <begin position="351"/>
        <end position="371"/>
    </location>
</feature>
<feature type="transmembrane region" description="Helical" evidence="6">
    <location>
        <begin position="312"/>
        <end position="339"/>
    </location>
</feature>
<reference evidence="8" key="1">
    <citation type="submission" date="2016-10" db="EMBL/GenBank/DDBJ databases">
        <authorList>
            <person name="Varghese N."/>
            <person name="Submissions S."/>
        </authorList>
    </citation>
    <scope>NUCLEOTIDE SEQUENCE [LARGE SCALE GENOMIC DNA]</scope>
    <source>
        <strain evidence="8">EPL6</strain>
    </source>
</reference>
<dbReference type="GO" id="GO:0015658">
    <property type="term" value="F:branched-chain amino acid transmembrane transporter activity"/>
    <property type="evidence" value="ECO:0007669"/>
    <property type="project" value="InterPro"/>
</dbReference>
<evidence type="ECO:0000313" key="7">
    <source>
        <dbReference type="EMBL" id="SDM41631.1"/>
    </source>
</evidence>
<evidence type="ECO:0000256" key="6">
    <source>
        <dbReference type="SAM" id="Phobius"/>
    </source>
</evidence>
<feature type="transmembrane region" description="Helical" evidence="6">
    <location>
        <begin position="53"/>
        <end position="72"/>
    </location>
</feature>
<dbReference type="Proteomes" id="UP000198552">
    <property type="component" value="Unassembled WGS sequence"/>
</dbReference>
<keyword evidence="4 6" id="KW-1133">Transmembrane helix</keyword>
<feature type="transmembrane region" description="Helical" evidence="6">
    <location>
        <begin position="401"/>
        <end position="419"/>
    </location>
</feature>
<evidence type="ECO:0000256" key="2">
    <source>
        <dbReference type="ARBA" id="ARBA00022475"/>
    </source>
</evidence>
<evidence type="ECO:0000256" key="3">
    <source>
        <dbReference type="ARBA" id="ARBA00022692"/>
    </source>
</evidence>
<dbReference type="PANTHER" id="PTHR30482">
    <property type="entry name" value="HIGH-AFFINITY BRANCHED-CHAIN AMINO ACID TRANSPORT SYSTEM PERMEASE"/>
    <property type="match status" value="1"/>
</dbReference>
<protein>
    <submittedName>
        <fullName evidence="7">Amino acid/amide ABC transporter membrane protein 2, HAAT family</fullName>
    </submittedName>
</protein>
<dbReference type="EMBL" id="FNHP01000005">
    <property type="protein sequence ID" value="SDM41631.1"/>
    <property type="molecule type" value="Genomic_DNA"/>
</dbReference>
<feature type="transmembrane region" description="Helical" evidence="6">
    <location>
        <begin position="178"/>
        <end position="207"/>
    </location>
</feature>
<feature type="transmembrane region" description="Helical" evidence="6">
    <location>
        <begin position="108"/>
        <end position="131"/>
    </location>
</feature>
<comment type="subcellular location">
    <subcellularLocation>
        <location evidence="1">Cell membrane</location>
        <topology evidence="1">Multi-pass membrane protein</topology>
    </subcellularLocation>
</comment>
<dbReference type="GO" id="GO:0005886">
    <property type="term" value="C:plasma membrane"/>
    <property type="evidence" value="ECO:0007669"/>
    <property type="project" value="UniProtKB-SubCell"/>
</dbReference>
<accession>A0A1G9T1S0</accession>
<dbReference type="RefSeq" id="WP_091569742.1">
    <property type="nucleotide sequence ID" value="NZ_FNHP01000005.1"/>
</dbReference>
<proteinExistence type="predicted"/>
<keyword evidence="8" id="KW-1185">Reference proteome</keyword>